<name>A0ABW4XT33_9GAMM</name>
<sequence>MNEHDNSLPFDDELPGFSDIASDAEAEAEPASSPESERQQAPLADSQAESHSEDNQAYLQQNAQATSTNPFERIPAALSAAIYRDLTYGRVIGKNIYDELKSELIGNPLFTLLFNEQLHFTQLYQHLGYELVLDASGEFFYIRELLDDGLDEADENAFKTQVVLLLLGRFYSRSGRDLALLAMADVGLDENDIRQLERESEYLDILRAAKFQKGWNEALEFLVTRRFAWRVGEKRYFISDAGNAFLSRLLEAYQRREQES</sequence>
<gene>
    <name evidence="2" type="ORF">ACFSJ3_16930</name>
</gene>
<evidence type="ECO:0000313" key="3">
    <source>
        <dbReference type="Proteomes" id="UP001597380"/>
    </source>
</evidence>
<protein>
    <recommendedName>
        <fullName evidence="4">DUF4194 domain-containing protein</fullName>
    </recommendedName>
</protein>
<dbReference type="Pfam" id="PF21980">
    <property type="entry name" value="MksE"/>
    <property type="match status" value="1"/>
</dbReference>
<proteinExistence type="predicted"/>
<keyword evidence="3" id="KW-1185">Reference proteome</keyword>
<feature type="region of interest" description="Disordered" evidence="1">
    <location>
        <begin position="1"/>
        <end position="56"/>
    </location>
</feature>
<evidence type="ECO:0000313" key="2">
    <source>
        <dbReference type="EMBL" id="MFD2097676.1"/>
    </source>
</evidence>
<accession>A0ABW4XT33</accession>
<dbReference type="InterPro" id="IPR053841">
    <property type="entry name" value="MksE"/>
</dbReference>
<evidence type="ECO:0008006" key="4">
    <source>
        <dbReference type="Google" id="ProtNLM"/>
    </source>
</evidence>
<dbReference type="EMBL" id="JBHUHT010000028">
    <property type="protein sequence ID" value="MFD2097676.1"/>
    <property type="molecule type" value="Genomic_DNA"/>
</dbReference>
<evidence type="ECO:0000256" key="1">
    <source>
        <dbReference type="SAM" id="MobiDB-lite"/>
    </source>
</evidence>
<organism evidence="2 3">
    <name type="scientific">Corallincola platygyrae</name>
    <dbReference type="NCBI Taxonomy" id="1193278"/>
    <lineage>
        <taxon>Bacteria</taxon>
        <taxon>Pseudomonadati</taxon>
        <taxon>Pseudomonadota</taxon>
        <taxon>Gammaproteobacteria</taxon>
        <taxon>Alteromonadales</taxon>
        <taxon>Psychromonadaceae</taxon>
        <taxon>Corallincola</taxon>
    </lineage>
</organism>
<comment type="caution">
    <text evidence="2">The sequence shown here is derived from an EMBL/GenBank/DDBJ whole genome shotgun (WGS) entry which is preliminary data.</text>
</comment>
<reference evidence="3" key="1">
    <citation type="journal article" date="2019" name="Int. J. Syst. Evol. Microbiol.">
        <title>The Global Catalogue of Microorganisms (GCM) 10K type strain sequencing project: providing services to taxonomists for standard genome sequencing and annotation.</title>
        <authorList>
            <consortium name="The Broad Institute Genomics Platform"/>
            <consortium name="The Broad Institute Genome Sequencing Center for Infectious Disease"/>
            <person name="Wu L."/>
            <person name="Ma J."/>
        </authorList>
    </citation>
    <scope>NUCLEOTIDE SEQUENCE [LARGE SCALE GENOMIC DNA]</scope>
    <source>
        <strain evidence="3">CGMCC 1.10992</strain>
    </source>
</reference>
<dbReference type="RefSeq" id="WP_345341846.1">
    <property type="nucleotide sequence ID" value="NZ_BAABLI010000032.1"/>
</dbReference>
<dbReference type="Proteomes" id="UP001597380">
    <property type="component" value="Unassembled WGS sequence"/>
</dbReference>